<feature type="transmembrane region" description="Helical" evidence="1">
    <location>
        <begin position="101"/>
        <end position="129"/>
    </location>
</feature>
<keyword evidence="1" id="KW-0812">Transmembrane</keyword>
<feature type="transmembrane region" description="Helical" evidence="1">
    <location>
        <begin position="302"/>
        <end position="320"/>
    </location>
</feature>
<keyword evidence="1" id="KW-1133">Transmembrane helix</keyword>
<organism evidence="2 3">
    <name type="scientific">Corynebacterium diphtheriae bv. mitis</name>
    <dbReference type="NCBI Taxonomy" id="1806053"/>
    <lineage>
        <taxon>Bacteria</taxon>
        <taxon>Bacillati</taxon>
        <taxon>Actinomycetota</taxon>
        <taxon>Actinomycetes</taxon>
        <taxon>Mycobacteriales</taxon>
        <taxon>Corynebacteriaceae</taxon>
        <taxon>Corynebacterium</taxon>
    </lineage>
</organism>
<feature type="transmembrane region" description="Helical" evidence="1">
    <location>
        <begin position="420"/>
        <end position="444"/>
    </location>
</feature>
<dbReference type="PANTHER" id="PTHR30354:SF25">
    <property type="entry name" value="INNER MEMBRANE PERMEASE YGBN"/>
    <property type="match status" value="1"/>
</dbReference>
<dbReference type="NCBIfam" id="TIGR00791">
    <property type="entry name" value="gntP"/>
    <property type="match status" value="1"/>
</dbReference>
<dbReference type="PANTHER" id="PTHR30354">
    <property type="entry name" value="GNT FAMILY GLUCONATE TRANSPORTER"/>
    <property type="match status" value="1"/>
</dbReference>
<dbReference type="AlphaFoldDB" id="A0A854NJE7"/>
<accession>A0A854NJE7</accession>
<feature type="transmembrane region" description="Helical" evidence="1">
    <location>
        <begin position="178"/>
        <end position="200"/>
    </location>
</feature>
<dbReference type="Proteomes" id="UP000197692">
    <property type="component" value="Unassembled WGS sequence"/>
</dbReference>
<comment type="caution">
    <text evidence="2">The sequence shown here is derived from an EMBL/GenBank/DDBJ whole genome shotgun (WGS) entry which is preliminary data.</text>
</comment>
<dbReference type="RefSeq" id="WP_010935558.1">
    <property type="nucleotide sequence ID" value="NZ_JADQUE010000014.1"/>
</dbReference>
<dbReference type="GO" id="GO:0005886">
    <property type="term" value="C:plasma membrane"/>
    <property type="evidence" value="ECO:0007669"/>
    <property type="project" value="TreeGrafter"/>
</dbReference>
<reference evidence="3" key="1">
    <citation type="submission" date="2016-02" db="EMBL/GenBank/DDBJ databases">
        <title>Genomic analyses of a collection of pathogenic Corynebacterium diphtheriae.</title>
        <authorList>
            <person name="Sangal V."/>
            <person name="Titov L."/>
        </authorList>
    </citation>
    <scope>NUCLEOTIDE SEQUENCE [LARGE SCALE GENOMIC DNA]</scope>
    <source>
        <strain evidence="3">1438</strain>
    </source>
</reference>
<evidence type="ECO:0000256" key="1">
    <source>
        <dbReference type="SAM" id="Phobius"/>
    </source>
</evidence>
<gene>
    <name evidence="2" type="ORF">AY602_00530</name>
</gene>
<dbReference type="NCBIfam" id="NF007332">
    <property type="entry name" value="PRK09821.1"/>
    <property type="match status" value="1"/>
</dbReference>
<feature type="transmembrane region" description="Helical" evidence="1">
    <location>
        <begin position="386"/>
        <end position="408"/>
    </location>
</feature>
<dbReference type="PIRSF" id="PIRSF002746">
    <property type="entry name" value="Gluconate_transporter"/>
    <property type="match status" value="1"/>
</dbReference>
<sequence>MTGMALLGLGVVAVAVLLLLVIWLRVPAFVALIGVSIATALCSGVPLGDAVSTVTDGVGKTLGSVIVVVGLGAMLGKMIEVSGGAEAVAQYFTTRLGPAKVAGAVTLAAFILGIPVFFDVGFIILAPIIFGFSAVAKQNPLKIGLPVAGALLTVHVTLPPHPGPVAVAGVLDSDVGMMLTFGLPIAAITAAIGFFAAKLLKVEKIERDKSPVELEDTDPTGVAPSPFLILGLILLPIVLIMVGTTGAMLTKEDTTVNTFVSFIGSSPVALLIAVIVAWFFIGRQQHWNLERGASVMDSALPAVAVIIFVTGAGGGFANVLVKSGIGKVLSDILVNAHMPLILMAFLLSLALRASQGSATVAMLTTAGLINQPIIDDGLSTAQTSLVMLTIGFGALGLSHINDSGFWIVTKYLGMSVKQGLKSWTLLSTVFGVTGFLLTWGVYAIV</sequence>
<keyword evidence="1" id="KW-0472">Membrane</keyword>
<proteinExistence type="predicted"/>
<protein>
    <submittedName>
        <fullName evidence="2">Transporter</fullName>
    </submittedName>
</protein>
<feature type="transmembrane region" description="Helical" evidence="1">
    <location>
        <begin position="259"/>
        <end position="281"/>
    </location>
</feature>
<evidence type="ECO:0000313" key="2">
    <source>
        <dbReference type="EMBL" id="OWM36058.1"/>
    </source>
</evidence>
<dbReference type="InterPro" id="IPR003474">
    <property type="entry name" value="Glcn_transporter"/>
</dbReference>
<evidence type="ECO:0000313" key="3">
    <source>
        <dbReference type="Proteomes" id="UP000197692"/>
    </source>
</evidence>
<dbReference type="EMBL" id="LSZF01000001">
    <property type="protein sequence ID" value="OWM36058.1"/>
    <property type="molecule type" value="Genomic_DNA"/>
</dbReference>
<feature type="transmembrane region" description="Helical" evidence="1">
    <location>
        <begin position="227"/>
        <end position="247"/>
    </location>
</feature>
<name>A0A854NJE7_CORDP</name>
<feature type="transmembrane region" description="Helical" evidence="1">
    <location>
        <begin position="332"/>
        <end position="351"/>
    </location>
</feature>
<dbReference type="Pfam" id="PF02447">
    <property type="entry name" value="GntP_permease"/>
    <property type="match status" value="1"/>
</dbReference>
<dbReference type="GO" id="GO:0015128">
    <property type="term" value="F:gluconate transmembrane transporter activity"/>
    <property type="evidence" value="ECO:0007669"/>
    <property type="project" value="InterPro"/>
</dbReference>